<dbReference type="PROSITE" id="PS00141">
    <property type="entry name" value="ASP_PROTEASE"/>
    <property type="match status" value="1"/>
</dbReference>
<sequence>MSSNALSSKSKPPSVQAWGNCDPLNHLVRAGLVNALASLAPAQLSDGDGSATIQTSVKLLPPEIDLPRPFVHARRSPALALLHDLYHQIRLKGRLPSLISTRSKLSAPGGTAPVNITRGAMTVLNRAAPSYSGSVLVIYITLPTSGNTYIFPGSTAEKLGLTGAGKQAILDTGTTLNHVPTKLAKTYNAQYRFVEDEDTHYIACNATVPKFEVVIGRKTFTVDAKNQILPSGTNEKGEAVCISGTQDDGDPRLPTSSRTRTRSPSGRHVKFLALIWTIRTLPAHYNFELIASVWNSL</sequence>
<dbReference type="Proteomes" id="UP000076532">
    <property type="component" value="Unassembled WGS sequence"/>
</dbReference>
<keyword evidence="1" id="KW-0645">Protease</keyword>
<dbReference type="OrthoDB" id="15189at2759"/>
<dbReference type="EMBL" id="KV417883">
    <property type="protein sequence ID" value="KZP04848.1"/>
    <property type="molecule type" value="Genomic_DNA"/>
</dbReference>
<name>A0A167VC10_9AGAM</name>
<keyword evidence="1" id="KW-0378">Hydrolase</keyword>
<dbReference type="Pfam" id="PF00026">
    <property type="entry name" value="Asp"/>
    <property type="match status" value="1"/>
</dbReference>
<evidence type="ECO:0000313" key="4">
    <source>
        <dbReference type="EMBL" id="KZP04848.1"/>
    </source>
</evidence>
<dbReference type="InterPro" id="IPR001969">
    <property type="entry name" value="Aspartic_peptidase_AS"/>
</dbReference>
<dbReference type="STRING" id="436010.A0A167VC10"/>
<dbReference type="GO" id="GO:0006508">
    <property type="term" value="P:proteolysis"/>
    <property type="evidence" value="ECO:0007669"/>
    <property type="project" value="InterPro"/>
</dbReference>
<reference evidence="4 5" key="1">
    <citation type="journal article" date="2016" name="Mol. Biol. Evol.">
        <title>Comparative Genomics of Early-Diverging Mushroom-Forming Fungi Provides Insights into the Origins of Lignocellulose Decay Capabilities.</title>
        <authorList>
            <person name="Nagy L.G."/>
            <person name="Riley R."/>
            <person name="Tritt A."/>
            <person name="Adam C."/>
            <person name="Daum C."/>
            <person name="Floudas D."/>
            <person name="Sun H."/>
            <person name="Yadav J.S."/>
            <person name="Pangilinan J."/>
            <person name="Larsson K.H."/>
            <person name="Matsuura K."/>
            <person name="Barry K."/>
            <person name="Labutti K."/>
            <person name="Kuo R."/>
            <person name="Ohm R.A."/>
            <person name="Bhattacharya S.S."/>
            <person name="Shirouzu T."/>
            <person name="Yoshinaga Y."/>
            <person name="Martin F.M."/>
            <person name="Grigoriev I.V."/>
            <person name="Hibbett D.S."/>
        </authorList>
    </citation>
    <scope>NUCLEOTIDE SEQUENCE [LARGE SCALE GENOMIC DNA]</scope>
    <source>
        <strain evidence="4 5">CBS 109695</strain>
    </source>
</reference>
<protein>
    <recommendedName>
        <fullName evidence="3">Peptidase A1 domain-containing protein</fullName>
    </recommendedName>
</protein>
<accession>A0A167VC10</accession>
<feature type="region of interest" description="Disordered" evidence="2">
    <location>
        <begin position="234"/>
        <end position="264"/>
    </location>
</feature>
<organism evidence="4 5">
    <name type="scientific">Athelia psychrophila</name>
    <dbReference type="NCBI Taxonomy" id="1759441"/>
    <lineage>
        <taxon>Eukaryota</taxon>
        <taxon>Fungi</taxon>
        <taxon>Dikarya</taxon>
        <taxon>Basidiomycota</taxon>
        <taxon>Agaricomycotina</taxon>
        <taxon>Agaricomycetes</taxon>
        <taxon>Agaricomycetidae</taxon>
        <taxon>Atheliales</taxon>
        <taxon>Atheliaceae</taxon>
        <taxon>Athelia</taxon>
    </lineage>
</organism>
<gene>
    <name evidence="4" type="ORF">FIBSPDRAFT_1054421</name>
</gene>
<evidence type="ECO:0000259" key="3">
    <source>
        <dbReference type="Pfam" id="PF00026"/>
    </source>
</evidence>
<dbReference type="Gene3D" id="2.40.70.10">
    <property type="entry name" value="Acid Proteases"/>
    <property type="match status" value="1"/>
</dbReference>
<evidence type="ECO:0000256" key="2">
    <source>
        <dbReference type="SAM" id="MobiDB-lite"/>
    </source>
</evidence>
<dbReference type="GO" id="GO:0004190">
    <property type="term" value="F:aspartic-type endopeptidase activity"/>
    <property type="evidence" value="ECO:0007669"/>
    <property type="project" value="UniProtKB-KW"/>
</dbReference>
<dbReference type="SUPFAM" id="SSF50630">
    <property type="entry name" value="Acid proteases"/>
    <property type="match status" value="1"/>
</dbReference>
<dbReference type="AlphaFoldDB" id="A0A167VC10"/>
<keyword evidence="1" id="KW-0064">Aspartyl protease</keyword>
<feature type="domain" description="Peptidase A1" evidence="3">
    <location>
        <begin position="161"/>
        <end position="246"/>
    </location>
</feature>
<evidence type="ECO:0000256" key="1">
    <source>
        <dbReference type="ARBA" id="ARBA00022750"/>
    </source>
</evidence>
<keyword evidence="5" id="KW-1185">Reference proteome</keyword>
<evidence type="ECO:0000313" key="5">
    <source>
        <dbReference type="Proteomes" id="UP000076532"/>
    </source>
</evidence>
<dbReference type="InterPro" id="IPR033121">
    <property type="entry name" value="PEPTIDASE_A1"/>
</dbReference>
<dbReference type="InterPro" id="IPR021109">
    <property type="entry name" value="Peptidase_aspartic_dom_sf"/>
</dbReference>
<proteinExistence type="predicted"/>